<gene>
    <name evidence="7" type="ORF">EYB31_34405</name>
</gene>
<dbReference type="PIRSF" id="PIRSF015855">
    <property type="entry name" value="TypeIII_Mtase_mKpnI"/>
    <property type="match status" value="1"/>
</dbReference>
<evidence type="ECO:0000256" key="1">
    <source>
        <dbReference type="ARBA" id="ARBA00006594"/>
    </source>
</evidence>
<dbReference type="AlphaFoldDB" id="A0A4V6MSC8"/>
<comment type="similarity">
    <text evidence="1">Belongs to the N(4)/N(6)-methyltransferase family.</text>
</comment>
<sequence>MERFQLSWPGKKQAMLAANQLPAGHTLVPVEAESVSWDTTGNLYIEGDNLLALQLLQASYADKVKCIYIDPPYNTGKDFIYKDDYKQSSEQYLKMSGQIDGKGKRLLHDTESSGRFHSDWLTEMYPRLQLARPLLRGDGVIFISIDDREQAHLRLICDEIFGSGNFVANLVWANKEGGGGSDSKFFRVKHEYILCYAKSIDQLTVKGVGISNEGRYTMQDEYVGRRGKYYLQKLNQASIQYSKSLDYAIQAPDESEIWPSRGNKLACWRWSESKLAWGMANGFIVIKQDHYGDWQVYSKQYMHVDNKDQPIVRTNRPLGLIEEYSSTQACKKLEQLFGEKVFDYSKPLELILFLLGLTMEADDIVLDYYSGSATTAHAVMQLNAEDGARRRYIMVQLPEETAEGSEASRAGYANICEIGKERIRRAAAKVQEETGAEIDDGFRVYRVEFESGEKVSASVTT</sequence>
<feature type="domain" description="DNA methylase N-4/N-6" evidence="6">
    <location>
        <begin position="64"/>
        <end position="402"/>
    </location>
</feature>
<evidence type="ECO:0000259" key="6">
    <source>
        <dbReference type="Pfam" id="PF01555"/>
    </source>
</evidence>
<protein>
    <submittedName>
        <fullName evidence="7">Site-specific DNA-methyltransferase</fullName>
    </submittedName>
</protein>
<keyword evidence="4" id="KW-0949">S-adenosyl-L-methionine</keyword>
<evidence type="ECO:0000256" key="4">
    <source>
        <dbReference type="ARBA" id="ARBA00022691"/>
    </source>
</evidence>
<accession>A0A4V6MSC8</accession>
<evidence type="ECO:0000256" key="5">
    <source>
        <dbReference type="ARBA" id="ARBA00022747"/>
    </source>
</evidence>
<evidence type="ECO:0000256" key="3">
    <source>
        <dbReference type="ARBA" id="ARBA00022679"/>
    </source>
</evidence>
<dbReference type="InterPro" id="IPR002295">
    <property type="entry name" value="N4/N6-MTase_EcoPI_Mod-like"/>
</dbReference>
<evidence type="ECO:0000256" key="2">
    <source>
        <dbReference type="ARBA" id="ARBA00022603"/>
    </source>
</evidence>
<proteinExistence type="inferred from homology"/>
<dbReference type="Gene3D" id="3.40.50.150">
    <property type="entry name" value="Vaccinia Virus protein VP39"/>
    <property type="match status" value="1"/>
</dbReference>
<keyword evidence="2 7" id="KW-0489">Methyltransferase</keyword>
<organism evidence="7 8">
    <name type="scientific">Paenibacillus thalictri</name>
    <dbReference type="NCBI Taxonomy" id="2527873"/>
    <lineage>
        <taxon>Bacteria</taxon>
        <taxon>Bacillati</taxon>
        <taxon>Bacillota</taxon>
        <taxon>Bacilli</taxon>
        <taxon>Bacillales</taxon>
        <taxon>Paenibacillaceae</taxon>
        <taxon>Paenibacillus</taxon>
    </lineage>
</organism>
<keyword evidence="8" id="KW-1185">Reference proteome</keyword>
<dbReference type="EMBL" id="SIRE01000034">
    <property type="protein sequence ID" value="TBL70122.1"/>
    <property type="molecule type" value="Genomic_DNA"/>
</dbReference>
<keyword evidence="5" id="KW-0680">Restriction system</keyword>
<reference evidence="7 8" key="1">
    <citation type="submission" date="2019-02" db="EMBL/GenBank/DDBJ databases">
        <title>Paenibacillus sp. nov., isolated from surface-sterilized tissue of Thalictrum simplex L.</title>
        <authorList>
            <person name="Tuo L."/>
        </authorList>
    </citation>
    <scope>NUCLEOTIDE SEQUENCE [LARGE SCALE GENOMIC DNA]</scope>
    <source>
        <strain evidence="7 8">N2SHLJ1</strain>
    </source>
</reference>
<dbReference type="InterPro" id="IPR002052">
    <property type="entry name" value="DNA_methylase_N6_adenine_CS"/>
</dbReference>
<evidence type="ECO:0000313" key="7">
    <source>
        <dbReference type="EMBL" id="TBL70122.1"/>
    </source>
</evidence>
<dbReference type="PRINTS" id="PR00506">
    <property type="entry name" value="D21N6MTFRASE"/>
</dbReference>
<dbReference type="Proteomes" id="UP000293142">
    <property type="component" value="Unassembled WGS sequence"/>
</dbReference>
<dbReference type="GO" id="GO:0032259">
    <property type="term" value="P:methylation"/>
    <property type="evidence" value="ECO:0007669"/>
    <property type="project" value="UniProtKB-KW"/>
</dbReference>
<dbReference type="GO" id="GO:0003677">
    <property type="term" value="F:DNA binding"/>
    <property type="evidence" value="ECO:0007669"/>
    <property type="project" value="InterPro"/>
</dbReference>
<dbReference type="GO" id="GO:0008170">
    <property type="term" value="F:N-methyltransferase activity"/>
    <property type="evidence" value="ECO:0007669"/>
    <property type="project" value="InterPro"/>
</dbReference>
<dbReference type="Pfam" id="PF01555">
    <property type="entry name" value="N6_N4_Mtase"/>
    <property type="match status" value="1"/>
</dbReference>
<dbReference type="SUPFAM" id="SSF53335">
    <property type="entry name" value="S-adenosyl-L-methionine-dependent methyltransferases"/>
    <property type="match status" value="1"/>
</dbReference>
<comment type="caution">
    <text evidence="7">The sequence shown here is derived from an EMBL/GenBank/DDBJ whole genome shotgun (WGS) entry which is preliminary data.</text>
</comment>
<evidence type="ECO:0000313" key="8">
    <source>
        <dbReference type="Proteomes" id="UP000293142"/>
    </source>
</evidence>
<dbReference type="GO" id="GO:0009307">
    <property type="term" value="P:DNA restriction-modification system"/>
    <property type="evidence" value="ECO:0007669"/>
    <property type="project" value="UniProtKB-KW"/>
</dbReference>
<dbReference type="PROSITE" id="PS00092">
    <property type="entry name" value="N6_MTASE"/>
    <property type="match status" value="1"/>
</dbReference>
<dbReference type="InterPro" id="IPR029063">
    <property type="entry name" value="SAM-dependent_MTases_sf"/>
</dbReference>
<keyword evidence="3 7" id="KW-0808">Transferase</keyword>
<dbReference type="OrthoDB" id="9800801at2"/>
<name>A0A4V6MSC8_9BACL</name>
<dbReference type="InterPro" id="IPR002941">
    <property type="entry name" value="DNA_methylase_N4/N6"/>
</dbReference>